<keyword evidence="2" id="KW-1185">Reference proteome</keyword>
<dbReference type="AlphaFoldDB" id="A0A075A7B1"/>
<dbReference type="EMBL" id="KL596644">
    <property type="protein sequence ID" value="KER31550.1"/>
    <property type="molecule type" value="Genomic_DNA"/>
</dbReference>
<reference evidence="1 2" key="1">
    <citation type="submission" date="2013-11" db="EMBL/GenBank/DDBJ databases">
        <title>Opisthorchis viverrini - life in the bile duct.</title>
        <authorList>
            <person name="Young N.D."/>
            <person name="Nagarajan N."/>
            <person name="Lin S.J."/>
            <person name="Korhonen P.K."/>
            <person name="Jex A.R."/>
            <person name="Hall R.S."/>
            <person name="Safavi-Hemami H."/>
            <person name="Kaewkong W."/>
            <person name="Bertrand D."/>
            <person name="Gao S."/>
            <person name="Seet Q."/>
            <person name="Wongkham S."/>
            <person name="Teh B.T."/>
            <person name="Wongkham C."/>
            <person name="Intapan P.M."/>
            <person name="Maleewong W."/>
            <person name="Yang X."/>
            <person name="Hu M."/>
            <person name="Wang Z."/>
            <person name="Hofmann A."/>
            <person name="Sternberg P.W."/>
            <person name="Tan P."/>
            <person name="Wang J."/>
            <person name="Gasser R.B."/>
        </authorList>
    </citation>
    <scope>NUCLEOTIDE SEQUENCE [LARGE SCALE GENOMIC DNA]</scope>
</reference>
<evidence type="ECO:0000313" key="1">
    <source>
        <dbReference type="EMBL" id="KER31550.1"/>
    </source>
</evidence>
<feature type="non-terminal residue" evidence="1">
    <location>
        <position position="332"/>
    </location>
</feature>
<evidence type="ECO:0000313" key="2">
    <source>
        <dbReference type="Proteomes" id="UP000054324"/>
    </source>
</evidence>
<protein>
    <submittedName>
        <fullName evidence="1">Uncharacterized protein</fullName>
    </submittedName>
</protein>
<accession>A0A075A7B1</accession>
<dbReference type="RefSeq" id="XP_009164704.1">
    <property type="nucleotide sequence ID" value="XM_009166440.1"/>
</dbReference>
<dbReference type="CTD" id="20327119"/>
<gene>
    <name evidence="1" type="ORF">T265_12951</name>
</gene>
<name>A0A075A7B1_OPIVI</name>
<proteinExistence type="predicted"/>
<dbReference type="OrthoDB" id="10252832at2759"/>
<feature type="non-terminal residue" evidence="1">
    <location>
        <position position="1"/>
    </location>
</feature>
<sequence length="332" mass="37626">GGGSAIDRHPFLSTYVDLCHALVTLCLSFRIPEVRKIRATRLIREKLSDDRQLCRSMYLLELRSSDEGSHRNAPYISSSNPSDKIYPSKHLVYLAHASDTYLLFQEEQKAQILLVILTRIIQAFGLCFEPTNCSVMLRNLKFRSPHSLLVSTLGFCGIGGGGSAIDRHPFLSTYVDLCHALVTLCLSFRIPEVRKIRATRLIREKLSDDRQLCRSMYLLELRSSDEGSHRNAPYISMQVPQNPGDEIYPSKHLVYLVHASDTYLLFQEEQKAQILLVILTRIIQAFGLCFEPTNCSVMLRNVRYLIVPLGKWGLTPEAFEHSTCIGSCVSPY</sequence>
<dbReference type="Proteomes" id="UP000054324">
    <property type="component" value="Unassembled WGS sequence"/>
</dbReference>
<organism evidence="1 2">
    <name type="scientific">Opisthorchis viverrini</name>
    <name type="common">Southeast Asian liver fluke</name>
    <dbReference type="NCBI Taxonomy" id="6198"/>
    <lineage>
        <taxon>Eukaryota</taxon>
        <taxon>Metazoa</taxon>
        <taxon>Spiralia</taxon>
        <taxon>Lophotrochozoa</taxon>
        <taxon>Platyhelminthes</taxon>
        <taxon>Trematoda</taxon>
        <taxon>Digenea</taxon>
        <taxon>Opisthorchiida</taxon>
        <taxon>Opisthorchiata</taxon>
        <taxon>Opisthorchiidae</taxon>
        <taxon>Opisthorchis</taxon>
    </lineage>
</organism>
<dbReference type="GeneID" id="20327119"/>
<dbReference type="KEGG" id="ovi:T265_12951"/>